<organism evidence="3 4">
    <name type="scientific">Massilimicrobiota timonensis</name>
    <dbReference type="NCBI Taxonomy" id="1776392"/>
    <lineage>
        <taxon>Bacteria</taxon>
        <taxon>Bacillati</taxon>
        <taxon>Bacillota</taxon>
        <taxon>Erysipelotrichia</taxon>
        <taxon>Erysipelotrichales</taxon>
        <taxon>Erysipelotrichaceae</taxon>
        <taxon>Massilimicrobiota</taxon>
    </lineage>
</organism>
<dbReference type="PROSITE" id="PS50889">
    <property type="entry name" value="S4"/>
    <property type="match status" value="1"/>
</dbReference>
<comment type="caution">
    <text evidence="3">The sequence shown here is derived from an EMBL/GenBank/DDBJ whole genome shotgun (WGS) entry which is preliminary data.</text>
</comment>
<dbReference type="InterPro" id="IPR040591">
    <property type="entry name" value="RqcP2_RBD"/>
</dbReference>
<keyword evidence="4" id="KW-1185">Reference proteome</keyword>
<dbReference type="Proteomes" id="UP001529275">
    <property type="component" value="Unassembled WGS sequence"/>
</dbReference>
<dbReference type="InterPro" id="IPR036986">
    <property type="entry name" value="S4_RNA-bd_sf"/>
</dbReference>
<dbReference type="InterPro" id="IPR002942">
    <property type="entry name" value="S4_RNA-bd"/>
</dbReference>
<evidence type="ECO:0000256" key="1">
    <source>
        <dbReference type="PROSITE-ProRule" id="PRU00182"/>
    </source>
</evidence>
<dbReference type="CDD" id="cd00165">
    <property type="entry name" value="S4"/>
    <property type="match status" value="1"/>
</dbReference>
<feature type="domain" description="RNA-binding S4" evidence="2">
    <location>
        <begin position="174"/>
        <end position="236"/>
    </location>
</feature>
<sequence length="250" mass="29391">MMLEHFKGDEVFVKKILDYQFQALHHQRMVLTPFYNPHEQEIVRSVIGKELKVLSYGGFTNAENQRMIICPDFYEIEKSDFEIQLVEVIYRQQFGRIQHKDILGALMNLGIKRECIGDIFDGERCFFACTKQTYPYIIQTLKQIKKSKIKLQECHEDIEIIHDYTSRSFILSSMRLDKVVSTMFKVPRALASEAIRNGHVKVNYKIVEEVSYLCHNSDMVSFKHHGRVKIVDENKQTKQGNYVVSGYFYK</sequence>
<evidence type="ECO:0000313" key="4">
    <source>
        <dbReference type="Proteomes" id="UP001529275"/>
    </source>
</evidence>
<evidence type="ECO:0000313" key="3">
    <source>
        <dbReference type="EMBL" id="MDM8196022.1"/>
    </source>
</evidence>
<gene>
    <name evidence="3" type="ORF">QUV98_06820</name>
</gene>
<proteinExistence type="predicted"/>
<accession>A0ABT7UJ96</accession>
<dbReference type="EMBL" id="JAUDCK010000020">
    <property type="protein sequence ID" value="MDM8196022.1"/>
    <property type="molecule type" value="Genomic_DNA"/>
</dbReference>
<dbReference type="Pfam" id="PF17774">
    <property type="entry name" value="YlmH_RBD"/>
    <property type="match status" value="1"/>
</dbReference>
<dbReference type="SUPFAM" id="SSF55174">
    <property type="entry name" value="Alpha-L RNA-binding motif"/>
    <property type="match status" value="1"/>
</dbReference>
<dbReference type="Gene3D" id="3.30.70.330">
    <property type="match status" value="1"/>
</dbReference>
<reference evidence="3 4" key="2">
    <citation type="submission" date="2023-06" db="EMBL/GenBank/DDBJ databases">
        <authorList>
            <person name="Zeman M."/>
            <person name="Kubasova T."/>
            <person name="Jahodarova E."/>
            <person name="Nykrynova M."/>
            <person name="Rychlik I."/>
        </authorList>
    </citation>
    <scope>NUCLEOTIDE SEQUENCE [LARGE SCALE GENOMIC DNA]</scope>
    <source>
        <strain evidence="3 4">ET341</strain>
    </source>
</reference>
<name>A0ABT7UJ96_9FIRM</name>
<dbReference type="InterPro" id="IPR012677">
    <property type="entry name" value="Nucleotide-bd_a/b_plait_sf"/>
</dbReference>
<dbReference type="Gene3D" id="3.10.290.10">
    <property type="entry name" value="RNA-binding S4 domain"/>
    <property type="match status" value="1"/>
</dbReference>
<keyword evidence="1" id="KW-0694">RNA-binding</keyword>
<dbReference type="SMART" id="SM00363">
    <property type="entry name" value="S4"/>
    <property type="match status" value="1"/>
</dbReference>
<reference evidence="4" key="1">
    <citation type="submission" date="2023-06" db="EMBL/GenBank/DDBJ databases">
        <title>Identification and characterization of horizontal gene transfer across gut microbiota members of farm animals based on homology search.</title>
        <authorList>
            <person name="Zeman M."/>
            <person name="Kubasova T."/>
            <person name="Jahodarova E."/>
            <person name="Nykrynova M."/>
            <person name="Rychlik I."/>
        </authorList>
    </citation>
    <scope>NUCLEOTIDE SEQUENCE [LARGE SCALE GENOMIC DNA]</scope>
    <source>
        <strain evidence="4">ET341</strain>
    </source>
</reference>
<dbReference type="Gene3D" id="3.30.1370.160">
    <property type="match status" value="1"/>
</dbReference>
<dbReference type="Pfam" id="PF01479">
    <property type="entry name" value="S4"/>
    <property type="match status" value="1"/>
</dbReference>
<protein>
    <submittedName>
        <fullName evidence="3">YlmH/Sll1252 family protein</fullName>
    </submittedName>
</protein>
<evidence type="ECO:0000259" key="2">
    <source>
        <dbReference type="SMART" id="SM00363"/>
    </source>
</evidence>